<name>A0A9D4M8P2_DREPO</name>
<evidence type="ECO:0000313" key="1">
    <source>
        <dbReference type="EMBL" id="KAH3871254.1"/>
    </source>
</evidence>
<organism evidence="1 2">
    <name type="scientific">Dreissena polymorpha</name>
    <name type="common">Zebra mussel</name>
    <name type="synonym">Mytilus polymorpha</name>
    <dbReference type="NCBI Taxonomy" id="45954"/>
    <lineage>
        <taxon>Eukaryota</taxon>
        <taxon>Metazoa</taxon>
        <taxon>Spiralia</taxon>
        <taxon>Lophotrochozoa</taxon>
        <taxon>Mollusca</taxon>
        <taxon>Bivalvia</taxon>
        <taxon>Autobranchia</taxon>
        <taxon>Heteroconchia</taxon>
        <taxon>Euheterodonta</taxon>
        <taxon>Imparidentia</taxon>
        <taxon>Neoheterodontei</taxon>
        <taxon>Myida</taxon>
        <taxon>Dreissenoidea</taxon>
        <taxon>Dreissenidae</taxon>
        <taxon>Dreissena</taxon>
    </lineage>
</organism>
<evidence type="ECO:0000313" key="2">
    <source>
        <dbReference type="Proteomes" id="UP000828390"/>
    </source>
</evidence>
<gene>
    <name evidence="1" type="ORF">DPMN_034449</name>
</gene>
<comment type="caution">
    <text evidence="1">The sequence shown here is derived from an EMBL/GenBank/DDBJ whole genome shotgun (WGS) entry which is preliminary data.</text>
</comment>
<keyword evidence="2" id="KW-1185">Reference proteome</keyword>
<proteinExistence type="predicted"/>
<dbReference type="EMBL" id="JAIWYP010000002">
    <property type="protein sequence ID" value="KAH3871254.1"/>
    <property type="molecule type" value="Genomic_DNA"/>
</dbReference>
<reference evidence="1" key="2">
    <citation type="submission" date="2020-11" db="EMBL/GenBank/DDBJ databases">
        <authorList>
            <person name="McCartney M.A."/>
            <person name="Auch B."/>
            <person name="Kono T."/>
            <person name="Mallez S."/>
            <person name="Becker A."/>
            <person name="Gohl D.M."/>
            <person name="Silverstein K.A.T."/>
            <person name="Koren S."/>
            <person name="Bechman K.B."/>
            <person name="Herman A."/>
            <person name="Abrahante J.E."/>
            <person name="Garbe J."/>
        </authorList>
    </citation>
    <scope>NUCLEOTIDE SEQUENCE</scope>
    <source>
        <strain evidence="1">Duluth1</strain>
        <tissue evidence="1">Whole animal</tissue>
    </source>
</reference>
<accession>A0A9D4M8P2</accession>
<dbReference type="AlphaFoldDB" id="A0A9D4M8P2"/>
<reference evidence="1" key="1">
    <citation type="journal article" date="2019" name="bioRxiv">
        <title>The Genome of the Zebra Mussel, Dreissena polymorpha: A Resource for Invasive Species Research.</title>
        <authorList>
            <person name="McCartney M.A."/>
            <person name="Auch B."/>
            <person name="Kono T."/>
            <person name="Mallez S."/>
            <person name="Zhang Y."/>
            <person name="Obille A."/>
            <person name="Becker A."/>
            <person name="Abrahante J.E."/>
            <person name="Garbe J."/>
            <person name="Badalamenti J.P."/>
            <person name="Herman A."/>
            <person name="Mangelson H."/>
            <person name="Liachko I."/>
            <person name="Sullivan S."/>
            <person name="Sone E.D."/>
            <person name="Koren S."/>
            <person name="Silverstein K.A.T."/>
            <person name="Beckman K.B."/>
            <person name="Gohl D.M."/>
        </authorList>
    </citation>
    <scope>NUCLEOTIDE SEQUENCE</scope>
    <source>
        <strain evidence="1">Duluth1</strain>
        <tissue evidence="1">Whole animal</tissue>
    </source>
</reference>
<sequence length="169" mass="19519">MGENNETKVKNNLWRLLSRGVRTEHVSALASRLRKMFMQLAAFVRHARSTDAYDDTRPLTKGEKSLINPIYKGPQITVPWTGPVFEFPTSRKLTNAELKAQVNLLELRFWKQGEIMARHRSQTCVLQRVRSARIPFFNEKKVAEMADLVEKIKLRQYIKESGLGKSAFD</sequence>
<dbReference type="Proteomes" id="UP000828390">
    <property type="component" value="Unassembled WGS sequence"/>
</dbReference>
<protein>
    <submittedName>
        <fullName evidence="1">Uncharacterized protein</fullName>
    </submittedName>
</protein>